<feature type="region of interest" description="Disordered" evidence="13">
    <location>
        <begin position="1294"/>
        <end position="1445"/>
    </location>
</feature>
<proteinExistence type="inferred from homology"/>
<dbReference type="PROSITE" id="PS50032">
    <property type="entry name" value="KA1"/>
    <property type="match status" value="1"/>
</dbReference>
<dbReference type="EC" id="2.7.11.1" evidence="3"/>
<feature type="region of interest" description="Disordered" evidence="13">
    <location>
        <begin position="994"/>
        <end position="1017"/>
    </location>
</feature>
<feature type="region of interest" description="Disordered" evidence="13">
    <location>
        <begin position="1108"/>
        <end position="1177"/>
    </location>
</feature>
<feature type="compositionally biased region" description="Polar residues" evidence="13">
    <location>
        <begin position="1408"/>
        <end position="1445"/>
    </location>
</feature>
<dbReference type="CDD" id="cd12121">
    <property type="entry name" value="MARK_C_like"/>
    <property type="match status" value="1"/>
</dbReference>
<keyword evidence="8 17" id="KW-0418">Kinase</keyword>
<comment type="similarity">
    <text evidence="2">Belongs to the protein kinase superfamily. CAMK Ser/Thr protein kinase family. SNF1 subfamily.</text>
</comment>
<feature type="compositionally biased region" description="Polar residues" evidence="13">
    <location>
        <begin position="62"/>
        <end position="92"/>
    </location>
</feature>
<dbReference type="Pfam" id="PF02149">
    <property type="entry name" value="KA1"/>
    <property type="match status" value="1"/>
</dbReference>
<keyword evidence="6" id="KW-0808">Transferase</keyword>
<comment type="subcellular location">
    <subcellularLocation>
        <location evidence="1">Cytoplasm</location>
    </subcellularLocation>
</comment>
<keyword evidence="9 12" id="KW-0067">ATP-binding</keyword>
<feature type="compositionally biased region" description="Low complexity" evidence="13">
    <location>
        <begin position="1360"/>
        <end position="1370"/>
    </location>
</feature>
<dbReference type="InterPro" id="IPR000719">
    <property type="entry name" value="Prot_kinase_dom"/>
</dbReference>
<feature type="domain" description="KA1" evidence="16">
    <location>
        <begin position="1722"/>
        <end position="1771"/>
    </location>
</feature>
<dbReference type="PROSITE" id="PS50030">
    <property type="entry name" value="UBA"/>
    <property type="match status" value="1"/>
</dbReference>
<dbReference type="Gene3D" id="1.10.510.10">
    <property type="entry name" value="Transferase(Phosphotransferase) domain 1"/>
    <property type="match status" value="1"/>
</dbReference>
<dbReference type="InterPro" id="IPR011009">
    <property type="entry name" value="Kinase-like_dom_sf"/>
</dbReference>
<feature type="region of interest" description="Disordered" evidence="13">
    <location>
        <begin position="598"/>
        <end position="672"/>
    </location>
</feature>
<feature type="compositionally biased region" description="Polar residues" evidence="13">
    <location>
        <begin position="164"/>
        <end position="180"/>
    </location>
</feature>
<dbReference type="InterPro" id="IPR015940">
    <property type="entry name" value="UBA"/>
</dbReference>
<dbReference type="Proteomes" id="UP000324629">
    <property type="component" value="Unassembled WGS sequence"/>
</dbReference>
<evidence type="ECO:0000256" key="6">
    <source>
        <dbReference type="ARBA" id="ARBA00022679"/>
    </source>
</evidence>
<feature type="compositionally biased region" description="Low complexity" evidence="13">
    <location>
        <begin position="946"/>
        <end position="956"/>
    </location>
</feature>
<feature type="domain" description="UBA" evidence="15">
    <location>
        <begin position="546"/>
        <end position="586"/>
    </location>
</feature>
<dbReference type="FunFam" id="1.10.510.10:FF:001222">
    <property type="entry name" value="Serine/threonine-protein kinase ppk25"/>
    <property type="match status" value="1"/>
</dbReference>
<feature type="binding site" evidence="12">
    <location>
        <position position="255"/>
    </location>
    <ligand>
        <name>ATP</name>
        <dbReference type="ChEBI" id="CHEBI:30616"/>
    </ligand>
</feature>
<dbReference type="SMART" id="SM00220">
    <property type="entry name" value="S_TKc"/>
    <property type="match status" value="1"/>
</dbReference>
<evidence type="ECO:0000256" key="11">
    <source>
        <dbReference type="ARBA" id="ARBA00048679"/>
    </source>
</evidence>
<gene>
    <name evidence="17" type="ORF">DEA37_0008462</name>
</gene>
<feature type="region of interest" description="Disordered" evidence="13">
    <location>
        <begin position="61"/>
        <end position="118"/>
    </location>
</feature>
<feature type="region of interest" description="Disordered" evidence="13">
    <location>
        <begin position="164"/>
        <end position="183"/>
    </location>
</feature>
<dbReference type="Pfam" id="PF00069">
    <property type="entry name" value="Pkinase"/>
    <property type="match status" value="1"/>
</dbReference>
<reference evidence="17 18" key="1">
    <citation type="journal article" date="2019" name="Gigascience">
        <title>Whole-genome sequence of the oriental lung fluke Paragonimus westermani.</title>
        <authorList>
            <person name="Oey H."/>
            <person name="Zakrzewski M."/>
            <person name="Narain K."/>
            <person name="Devi K.R."/>
            <person name="Agatsuma T."/>
            <person name="Nawaratna S."/>
            <person name="Gobert G.N."/>
            <person name="Jones M.K."/>
            <person name="Ragan M.A."/>
            <person name="McManus D.P."/>
            <person name="Krause L."/>
        </authorList>
    </citation>
    <scope>NUCLEOTIDE SEQUENCE [LARGE SCALE GENOMIC DNA]</scope>
    <source>
        <strain evidence="17 18">IND2009</strain>
    </source>
</reference>
<dbReference type="GO" id="GO:0106310">
    <property type="term" value="F:protein serine kinase activity"/>
    <property type="evidence" value="ECO:0007669"/>
    <property type="project" value="RHEA"/>
</dbReference>
<evidence type="ECO:0000259" key="14">
    <source>
        <dbReference type="PROSITE" id="PS50011"/>
    </source>
</evidence>
<comment type="caution">
    <text evidence="17">The sequence shown here is derived from an EMBL/GenBank/DDBJ whole genome shotgun (WGS) entry which is preliminary data.</text>
</comment>
<feature type="compositionally biased region" description="Polar residues" evidence="13">
    <location>
        <begin position="1593"/>
        <end position="1605"/>
    </location>
</feature>
<feature type="compositionally biased region" description="Polar residues" evidence="13">
    <location>
        <begin position="100"/>
        <end position="116"/>
    </location>
</feature>
<dbReference type="Gene3D" id="1.10.8.10">
    <property type="entry name" value="DNA helicase RuvA subunit, C-terminal domain"/>
    <property type="match status" value="1"/>
</dbReference>
<dbReference type="InterPro" id="IPR008271">
    <property type="entry name" value="Ser/Thr_kinase_AS"/>
</dbReference>
<dbReference type="EMBL" id="QNGE01000887">
    <property type="protein sequence ID" value="KAA3678982.1"/>
    <property type="molecule type" value="Genomic_DNA"/>
</dbReference>
<feature type="compositionally biased region" description="Basic and acidic residues" evidence="13">
    <location>
        <begin position="1613"/>
        <end position="1634"/>
    </location>
</feature>
<feature type="region of interest" description="Disordered" evidence="13">
    <location>
        <begin position="188"/>
        <end position="218"/>
    </location>
</feature>
<evidence type="ECO:0000256" key="1">
    <source>
        <dbReference type="ARBA" id="ARBA00004496"/>
    </source>
</evidence>
<dbReference type="GO" id="GO:0050321">
    <property type="term" value="F:tau-protein kinase activity"/>
    <property type="evidence" value="ECO:0007669"/>
    <property type="project" value="TreeGrafter"/>
</dbReference>
<feature type="region of interest" description="Disordered" evidence="13">
    <location>
        <begin position="1505"/>
        <end position="1656"/>
    </location>
</feature>
<dbReference type="PROSITE" id="PS00107">
    <property type="entry name" value="PROTEIN_KINASE_ATP"/>
    <property type="match status" value="1"/>
</dbReference>
<comment type="catalytic activity">
    <reaction evidence="10">
        <text>L-threonyl-[protein] + ATP = O-phospho-L-threonyl-[protein] + ADP + H(+)</text>
        <dbReference type="Rhea" id="RHEA:46608"/>
        <dbReference type="Rhea" id="RHEA-COMP:11060"/>
        <dbReference type="Rhea" id="RHEA-COMP:11605"/>
        <dbReference type="ChEBI" id="CHEBI:15378"/>
        <dbReference type="ChEBI" id="CHEBI:30013"/>
        <dbReference type="ChEBI" id="CHEBI:30616"/>
        <dbReference type="ChEBI" id="CHEBI:61977"/>
        <dbReference type="ChEBI" id="CHEBI:456216"/>
        <dbReference type="EC" id="2.7.11.1"/>
    </reaction>
</comment>
<dbReference type="CDD" id="cd14337">
    <property type="entry name" value="UBA_MARK_Par1"/>
    <property type="match status" value="1"/>
</dbReference>
<dbReference type="PANTHER" id="PTHR24346:SF82">
    <property type="entry name" value="KP78A-RELATED"/>
    <property type="match status" value="1"/>
</dbReference>
<evidence type="ECO:0000256" key="9">
    <source>
        <dbReference type="ARBA" id="ARBA00022840"/>
    </source>
</evidence>
<keyword evidence="18" id="KW-1185">Reference proteome</keyword>
<evidence type="ECO:0000256" key="3">
    <source>
        <dbReference type="ARBA" id="ARBA00012513"/>
    </source>
</evidence>
<dbReference type="InterPro" id="IPR001772">
    <property type="entry name" value="KA1_dom"/>
</dbReference>
<dbReference type="GO" id="GO:0005737">
    <property type="term" value="C:cytoplasm"/>
    <property type="evidence" value="ECO:0007669"/>
    <property type="project" value="UniProtKB-SubCell"/>
</dbReference>
<dbReference type="SUPFAM" id="SSF103243">
    <property type="entry name" value="KA1-like"/>
    <property type="match status" value="1"/>
</dbReference>
<protein>
    <recommendedName>
        <fullName evidence="3">non-specific serine/threonine protein kinase</fullName>
        <ecNumber evidence="3">2.7.11.1</ecNumber>
    </recommendedName>
</protein>
<evidence type="ECO:0000256" key="5">
    <source>
        <dbReference type="ARBA" id="ARBA00022527"/>
    </source>
</evidence>
<evidence type="ECO:0000256" key="4">
    <source>
        <dbReference type="ARBA" id="ARBA00022490"/>
    </source>
</evidence>
<feature type="region of interest" description="Disordered" evidence="13">
    <location>
        <begin position="1031"/>
        <end position="1068"/>
    </location>
</feature>
<dbReference type="FunFam" id="1.10.8.10:FF:000005">
    <property type="entry name" value="Non-specific serine/threonine protein kinase"/>
    <property type="match status" value="1"/>
</dbReference>
<feature type="compositionally biased region" description="Low complexity" evidence="13">
    <location>
        <begin position="919"/>
        <end position="933"/>
    </location>
</feature>
<feature type="region of interest" description="Disordered" evidence="13">
    <location>
        <begin position="837"/>
        <end position="887"/>
    </location>
</feature>
<evidence type="ECO:0000256" key="12">
    <source>
        <dbReference type="PROSITE-ProRule" id="PRU10141"/>
    </source>
</evidence>
<evidence type="ECO:0000313" key="17">
    <source>
        <dbReference type="EMBL" id="KAA3678982.1"/>
    </source>
</evidence>
<dbReference type="PROSITE" id="PS00108">
    <property type="entry name" value="PROTEIN_KINASE_ST"/>
    <property type="match status" value="1"/>
</dbReference>
<dbReference type="SMART" id="SM00165">
    <property type="entry name" value="UBA"/>
    <property type="match status" value="1"/>
</dbReference>
<dbReference type="PROSITE" id="PS50011">
    <property type="entry name" value="PROTEIN_KINASE_DOM"/>
    <property type="match status" value="1"/>
</dbReference>
<dbReference type="FunFam" id="3.30.200.20:FF:000003">
    <property type="entry name" value="Non-specific serine/threonine protein kinase"/>
    <property type="match status" value="1"/>
</dbReference>
<organism evidence="17 18">
    <name type="scientific">Paragonimus westermani</name>
    <dbReference type="NCBI Taxonomy" id="34504"/>
    <lineage>
        <taxon>Eukaryota</taxon>
        <taxon>Metazoa</taxon>
        <taxon>Spiralia</taxon>
        <taxon>Lophotrochozoa</taxon>
        <taxon>Platyhelminthes</taxon>
        <taxon>Trematoda</taxon>
        <taxon>Digenea</taxon>
        <taxon>Plagiorchiida</taxon>
        <taxon>Troglotremata</taxon>
        <taxon>Troglotrematidae</taxon>
        <taxon>Paragonimus</taxon>
    </lineage>
</organism>
<feature type="compositionally biased region" description="Polar residues" evidence="13">
    <location>
        <begin position="598"/>
        <end position="609"/>
    </location>
</feature>
<evidence type="ECO:0000259" key="15">
    <source>
        <dbReference type="PROSITE" id="PS50030"/>
    </source>
</evidence>
<feature type="compositionally biased region" description="Polar residues" evidence="13">
    <location>
        <begin position="1056"/>
        <end position="1068"/>
    </location>
</feature>
<feature type="compositionally biased region" description="Polar residues" evidence="13">
    <location>
        <begin position="188"/>
        <end position="212"/>
    </location>
</feature>
<evidence type="ECO:0000313" key="18">
    <source>
        <dbReference type="Proteomes" id="UP000324629"/>
    </source>
</evidence>
<accession>A0A5J4NUB1</accession>
<feature type="domain" description="Protein kinase" evidence="14">
    <location>
        <begin position="226"/>
        <end position="479"/>
    </location>
</feature>
<feature type="compositionally biased region" description="Low complexity" evidence="13">
    <location>
        <begin position="850"/>
        <end position="861"/>
    </location>
</feature>
<keyword evidence="4" id="KW-0963">Cytoplasm</keyword>
<dbReference type="InterPro" id="IPR017441">
    <property type="entry name" value="Protein_kinase_ATP_BS"/>
</dbReference>
<evidence type="ECO:0000256" key="2">
    <source>
        <dbReference type="ARBA" id="ARBA00006234"/>
    </source>
</evidence>
<dbReference type="GO" id="GO:0005524">
    <property type="term" value="F:ATP binding"/>
    <property type="evidence" value="ECO:0007669"/>
    <property type="project" value="UniProtKB-UniRule"/>
</dbReference>
<feature type="compositionally biased region" description="Low complexity" evidence="13">
    <location>
        <begin position="696"/>
        <end position="730"/>
    </location>
</feature>
<keyword evidence="5" id="KW-0723">Serine/threonine-protein kinase</keyword>
<evidence type="ECO:0000256" key="13">
    <source>
        <dbReference type="SAM" id="MobiDB-lite"/>
    </source>
</evidence>
<dbReference type="PANTHER" id="PTHR24346">
    <property type="entry name" value="MAP/MICROTUBULE AFFINITY-REGULATING KINASE"/>
    <property type="match status" value="1"/>
</dbReference>
<dbReference type="InterPro" id="IPR028375">
    <property type="entry name" value="KA1/Ssp2_C"/>
</dbReference>
<dbReference type="Gene3D" id="3.30.310.80">
    <property type="entry name" value="Kinase associated domain 1, KA1"/>
    <property type="match status" value="1"/>
</dbReference>
<comment type="catalytic activity">
    <reaction evidence="11">
        <text>L-seryl-[protein] + ATP = O-phospho-L-seryl-[protein] + ADP + H(+)</text>
        <dbReference type="Rhea" id="RHEA:17989"/>
        <dbReference type="Rhea" id="RHEA-COMP:9863"/>
        <dbReference type="Rhea" id="RHEA-COMP:11604"/>
        <dbReference type="ChEBI" id="CHEBI:15378"/>
        <dbReference type="ChEBI" id="CHEBI:29999"/>
        <dbReference type="ChEBI" id="CHEBI:30616"/>
        <dbReference type="ChEBI" id="CHEBI:83421"/>
        <dbReference type="ChEBI" id="CHEBI:456216"/>
        <dbReference type="EC" id="2.7.11.1"/>
    </reaction>
</comment>
<feature type="region of interest" description="Disordered" evidence="13">
    <location>
        <begin position="917"/>
        <end position="973"/>
    </location>
</feature>
<dbReference type="SUPFAM" id="SSF56112">
    <property type="entry name" value="Protein kinase-like (PK-like)"/>
    <property type="match status" value="1"/>
</dbReference>
<feature type="compositionally biased region" description="Polar residues" evidence="13">
    <location>
        <begin position="1110"/>
        <end position="1124"/>
    </location>
</feature>
<keyword evidence="7 12" id="KW-0547">Nucleotide-binding</keyword>
<feature type="compositionally biased region" description="Polar residues" evidence="13">
    <location>
        <begin position="632"/>
        <end position="664"/>
    </location>
</feature>
<sequence>MPSSAHSVCYTGPSIIVPQLPAQPMHAYYYKNAVPTGAGTSGGVASPLMPMPPARTRLVLQDSGSSTPAQTTSTVATAGRFNSPSPHPSSATKYPRSTHVRGNQQQVNGVSTNQPDAMSMSMQSQSTTYHYWPSTVAAAAATAANTNIASSNSATSPYSHITNNNNYATIPNPPSSTSHQTTHDFQLKQNGSAKPSSNGLAKLTSTTASGSTGRPLWKERPHVGRYSLIRTIGKGNFAKVKLAQHLTTGMQVAVKVIDKTLLNHSSMQKLFREVRVLKTLNHPNIIKLLEVIESERHLYLVMEYASGGEVFDYLVSHGKMKEAQARVKFRQIVSAVQYCHQKMVVHRDLKAENLLLDADMNIKIADFGFSNYFSTTQKLDTFCGSPPYAAPELFLGRKYEGPEVDVWSLGVILYTLVSGTLPFDGKNLKELRERVLRGTYRVPFYMTHECEMLLKKMLILNPAKRLPLAVSLSYISPCVYTASDRYVVFIPDLFERTQLVSSLKLQCYLIFHHCVSFHSQEVMRDPWLNIGFDTILRPFTEPPVDYCDPERIELMVRMGFQPNEIQEALTQQRFNNITATYILLARYDPQIHGKLSGLSNANSLTSGRGSKSDVRSRQTDNLVNGTIPGQVGSHQTSRPTSALPATNHAFNTTSISGNTTANSRRTPDDGIISRNTSFATRMLYDSPAPVALKEPSSVQQSATSVSSAVTASSSSTDTTTGTRSTQGVTALPNDQPNQPHLARRSSATLDSKPGARSFRKVTSANPPVSVLPTTSCPSPAPPPSQAPPADLVPHQLSIPQPSVITVNPVSVTTAHLTLAQHNLSSAPPPVINTTTTTNVHSPGPVLLNHSPVPTVPRSRSSFRNPNPIAPLARGEEEPVASRKSPGDWLTQNISSAGVTATNTHSKVIVAGSSVKCNGASHAPSSPSSSSDTSDASDSDVYDRELGSGSSDSVHSRSAGRRVTPPIGRSEALNQTTVTSVTVAAAPAASIRCSADNRQNASDMKRSGVSDVSGAPLQPLSWESNFVRMPSVRRKSSGRAPTDVVANAPGGPFSRATPPQTTTDIGCEPNTVTTGPSVVLAASRSHPNSSANRFIRDADDLPRQEFHKSVNETTNKDAQLPQTKPRSLFRGPPNAADILSESNPFRLVEDTSRTSTASPPAVPPHTTRTSFASAPIPASRAFSPSSIAATGAIRRPIAPPPPLATNTVSHPPSRTSYAYHSLRLPSSTTTTTIAMGKEGPSDMANRLTSRPVGPSVASLWSSGAAMGHADGMATPTPGGGPSDTRDLYAIPFNRNLPERSTIQHVPTGRARERLEGPSTGPRLVRHPGTHSIAYQSVRGRTRSPSFRSESREATTPRPASPDDLSISSSVSTLGQPGVGAGGLMDHRGLNDSPTTDYPGRGSSVAAAVRQSSTLGSPVQSMSRHFSVRPSNNSSNREGQTNGGLNNFFRTITTRISRSKLFRRSTIMQTNSNFPDPDLEPGRASEVRHRLDPMLAPTLELDKVVVTRGSPSPEGSHKPNSTRLPRSRSGVTPHRPVSQLAPRHTNPLADTVVSEHYSSKRIHTGTNTVDNIEDGKSTITRKSSKRGSNPRESHSQSAHPSGVTKNGAQIEVDEDRTSCRTAPSKDSDAGALDGRKRQGSSPLIRKTSGDSAKINPSRNMHRSMRYVLKPFARWPLDEVMVEVRRSLTNHGVCFEVVGEHKLQCVYGDPSHGLKVSADKDPEQCTEDGGLVHWEMEVGKLPGVGVNGIRFKRINGSMVTFKQIAKELAADLRF</sequence>
<name>A0A5J4NUB1_9TREM</name>
<evidence type="ECO:0000256" key="7">
    <source>
        <dbReference type="ARBA" id="ARBA00022741"/>
    </source>
</evidence>
<evidence type="ECO:0000256" key="10">
    <source>
        <dbReference type="ARBA" id="ARBA00047899"/>
    </source>
</evidence>
<feature type="region of interest" description="Disordered" evidence="13">
    <location>
        <begin position="694"/>
        <end position="794"/>
    </location>
</feature>
<evidence type="ECO:0000259" key="16">
    <source>
        <dbReference type="PROSITE" id="PS50032"/>
    </source>
</evidence>
<evidence type="ECO:0000256" key="8">
    <source>
        <dbReference type="ARBA" id="ARBA00022777"/>
    </source>
</evidence>
<dbReference type="GO" id="GO:0000226">
    <property type="term" value="P:microtubule cytoskeleton organization"/>
    <property type="evidence" value="ECO:0007669"/>
    <property type="project" value="TreeGrafter"/>
</dbReference>
<dbReference type="GO" id="GO:0035556">
    <property type="term" value="P:intracellular signal transduction"/>
    <property type="evidence" value="ECO:0007669"/>
    <property type="project" value="TreeGrafter"/>
</dbReference>